<organism evidence="1 2">
    <name type="scientific">Collybiopsis luxurians FD-317 M1</name>
    <dbReference type="NCBI Taxonomy" id="944289"/>
    <lineage>
        <taxon>Eukaryota</taxon>
        <taxon>Fungi</taxon>
        <taxon>Dikarya</taxon>
        <taxon>Basidiomycota</taxon>
        <taxon>Agaricomycotina</taxon>
        <taxon>Agaricomycetes</taxon>
        <taxon>Agaricomycetidae</taxon>
        <taxon>Agaricales</taxon>
        <taxon>Marasmiineae</taxon>
        <taxon>Omphalotaceae</taxon>
        <taxon>Collybiopsis</taxon>
        <taxon>Collybiopsis luxurians</taxon>
    </lineage>
</organism>
<evidence type="ECO:0000313" key="1">
    <source>
        <dbReference type="EMBL" id="KIK54199.1"/>
    </source>
</evidence>
<name>A0A0D0BWT8_9AGAR</name>
<feature type="non-terminal residue" evidence="1">
    <location>
        <position position="1"/>
    </location>
</feature>
<accession>A0A0D0BWT8</accession>
<protein>
    <recommendedName>
        <fullName evidence="3">GAG-pre-integrase domain-containing protein</fullName>
    </recommendedName>
</protein>
<dbReference type="AlphaFoldDB" id="A0A0D0BWT8"/>
<evidence type="ECO:0000313" key="2">
    <source>
        <dbReference type="Proteomes" id="UP000053593"/>
    </source>
</evidence>
<dbReference type="EMBL" id="KN834819">
    <property type="protein sequence ID" value="KIK54199.1"/>
    <property type="molecule type" value="Genomic_DNA"/>
</dbReference>
<dbReference type="Proteomes" id="UP000053593">
    <property type="component" value="Unassembled WGS sequence"/>
</dbReference>
<dbReference type="HOGENOM" id="CLU_102301_2_0_1"/>
<keyword evidence="2" id="KW-1185">Reference proteome</keyword>
<dbReference type="OrthoDB" id="7691805at2759"/>
<proteinExistence type="predicted"/>
<reference evidence="1 2" key="1">
    <citation type="submission" date="2014-04" db="EMBL/GenBank/DDBJ databases">
        <title>Evolutionary Origins and Diversification of the Mycorrhizal Mutualists.</title>
        <authorList>
            <consortium name="DOE Joint Genome Institute"/>
            <consortium name="Mycorrhizal Genomics Consortium"/>
            <person name="Kohler A."/>
            <person name="Kuo A."/>
            <person name="Nagy L.G."/>
            <person name="Floudas D."/>
            <person name="Copeland A."/>
            <person name="Barry K.W."/>
            <person name="Cichocki N."/>
            <person name="Veneault-Fourrey C."/>
            <person name="LaButti K."/>
            <person name="Lindquist E.A."/>
            <person name="Lipzen A."/>
            <person name="Lundell T."/>
            <person name="Morin E."/>
            <person name="Murat C."/>
            <person name="Riley R."/>
            <person name="Ohm R."/>
            <person name="Sun H."/>
            <person name="Tunlid A."/>
            <person name="Henrissat B."/>
            <person name="Grigoriev I.V."/>
            <person name="Hibbett D.S."/>
            <person name="Martin F."/>
        </authorList>
    </citation>
    <scope>NUCLEOTIDE SEQUENCE [LARGE SCALE GENOMIC DNA]</scope>
    <source>
        <strain evidence="1 2">FD-317 M1</strain>
    </source>
</reference>
<sequence length="120" mass="13356">MSYTLISVSRLDQAGYSLEIGGGVCVIHSPKPASKKTLTLLEFHHLLGHINFDVCINMLKNRLAEDMPEVTIPNERPFCSICAKAKAVRRPFPKESYTEYKSYGDKVVSDLWGPASVQSL</sequence>
<gene>
    <name evidence="1" type="ORF">GYMLUDRAFT_114464</name>
</gene>
<evidence type="ECO:0008006" key="3">
    <source>
        <dbReference type="Google" id="ProtNLM"/>
    </source>
</evidence>